<comment type="caution">
    <text evidence="1">The sequence shown here is derived from an EMBL/GenBank/DDBJ whole genome shotgun (WGS) entry which is preliminary data.</text>
</comment>
<name>A0A150GA21_GONPE</name>
<gene>
    <name evidence="1" type="ORF">GPECTOR_41g661</name>
</gene>
<sequence>MITDVVEMVAEMMSLMEQMEMSGDLARRDVVEMVAEMMSLMEQMEMSGDLARRVRKALRQLQAADKERFIRIHT</sequence>
<proteinExistence type="predicted"/>
<reference evidence="2" key="1">
    <citation type="journal article" date="2016" name="Nat. Commun.">
        <title>The Gonium pectorale genome demonstrates co-option of cell cycle regulation during the evolution of multicellularity.</title>
        <authorList>
            <person name="Hanschen E.R."/>
            <person name="Marriage T.N."/>
            <person name="Ferris P.J."/>
            <person name="Hamaji T."/>
            <person name="Toyoda A."/>
            <person name="Fujiyama A."/>
            <person name="Neme R."/>
            <person name="Noguchi H."/>
            <person name="Minakuchi Y."/>
            <person name="Suzuki M."/>
            <person name="Kawai-Toyooka H."/>
            <person name="Smith D.R."/>
            <person name="Sparks H."/>
            <person name="Anderson J."/>
            <person name="Bakaric R."/>
            <person name="Luria V."/>
            <person name="Karger A."/>
            <person name="Kirschner M.W."/>
            <person name="Durand P.M."/>
            <person name="Michod R.E."/>
            <person name="Nozaki H."/>
            <person name="Olson B.J."/>
        </authorList>
    </citation>
    <scope>NUCLEOTIDE SEQUENCE [LARGE SCALE GENOMIC DNA]</scope>
    <source>
        <strain evidence="2">NIES-2863</strain>
    </source>
</reference>
<dbReference type="EMBL" id="LSYV01000042">
    <property type="protein sequence ID" value="KXZ46697.1"/>
    <property type="molecule type" value="Genomic_DNA"/>
</dbReference>
<dbReference type="AlphaFoldDB" id="A0A150GA21"/>
<organism evidence="1 2">
    <name type="scientific">Gonium pectorale</name>
    <name type="common">Green alga</name>
    <dbReference type="NCBI Taxonomy" id="33097"/>
    <lineage>
        <taxon>Eukaryota</taxon>
        <taxon>Viridiplantae</taxon>
        <taxon>Chlorophyta</taxon>
        <taxon>core chlorophytes</taxon>
        <taxon>Chlorophyceae</taxon>
        <taxon>CS clade</taxon>
        <taxon>Chlamydomonadales</taxon>
        <taxon>Volvocaceae</taxon>
        <taxon>Gonium</taxon>
    </lineage>
</organism>
<protein>
    <submittedName>
        <fullName evidence="1">Uncharacterized protein</fullName>
    </submittedName>
</protein>
<evidence type="ECO:0000313" key="1">
    <source>
        <dbReference type="EMBL" id="KXZ46697.1"/>
    </source>
</evidence>
<dbReference type="Proteomes" id="UP000075714">
    <property type="component" value="Unassembled WGS sequence"/>
</dbReference>
<accession>A0A150GA21</accession>
<evidence type="ECO:0000313" key="2">
    <source>
        <dbReference type="Proteomes" id="UP000075714"/>
    </source>
</evidence>
<keyword evidence="2" id="KW-1185">Reference proteome</keyword>